<dbReference type="RefSeq" id="WP_097097499.1">
    <property type="nucleotide sequence ID" value="NZ_OCMY01000001.1"/>
</dbReference>
<dbReference type="Pfam" id="PF06992">
    <property type="entry name" value="Phage_lambda_P"/>
    <property type="match status" value="1"/>
</dbReference>
<reference evidence="2" key="1">
    <citation type="submission" date="2017-09" db="EMBL/GenBank/DDBJ databases">
        <authorList>
            <person name="Varghese N."/>
            <person name="Submissions S."/>
        </authorList>
    </citation>
    <scope>NUCLEOTIDE SEQUENCE [LARGE SCALE GENOMIC DNA]</scope>
    <source>
        <strain evidence="2">JKS000234</strain>
    </source>
</reference>
<gene>
    <name evidence="1" type="ORF">SAMN06273570_4181</name>
</gene>
<protein>
    <submittedName>
        <fullName evidence="1">Phage replication protein P</fullName>
    </submittedName>
</protein>
<dbReference type="Proteomes" id="UP000219271">
    <property type="component" value="Unassembled WGS sequence"/>
</dbReference>
<evidence type="ECO:0000313" key="1">
    <source>
        <dbReference type="EMBL" id="SOD39727.1"/>
    </source>
</evidence>
<keyword evidence="2" id="KW-1185">Reference proteome</keyword>
<organism evidence="1 2">
    <name type="scientific">Candidatus Pantoea floridensis</name>
    <dbReference type="NCBI Taxonomy" id="1938870"/>
    <lineage>
        <taxon>Bacteria</taxon>
        <taxon>Pseudomonadati</taxon>
        <taxon>Pseudomonadota</taxon>
        <taxon>Gammaproteobacteria</taxon>
        <taxon>Enterobacterales</taxon>
        <taxon>Erwiniaceae</taxon>
        <taxon>Pantoea</taxon>
    </lineage>
</organism>
<name>A0A286C039_9GAMM</name>
<proteinExistence type="predicted"/>
<dbReference type="OrthoDB" id="5675790at2"/>
<evidence type="ECO:0000313" key="2">
    <source>
        <dbReference type="Proteomes" id="UP000219271"/>
    </source>
</evidence>
<dbReference type="EMBL" id="OCMY01000001">
    <property type="protein sequence ID" value="SOD39727.1"/>
    <property type="molecule type" value="Genomic_DNA"/>
</dbReference>
<dbReference type="InterPro" id="IPR009731">
    <property type="entry name" value="P-like"/>
</dbReference>
<accession>A0A286C039</accession>
<dbReference type="GO" id="GO:0006270">
    <property type="term" value="P:DNA replication initiation"/>
    <property type="evidence" value="ECO:0007669"/>
    <property type="project" value="InterPro"/>
</dbReference>
<dbReference type="AlphaFoldDB" id="A0A286C039"/>
<sequence length="229" mass="26261">MKQIAQAIKNRDALQLSLIAQSKPYKKSEQIPKKAIEVFNDLFKQLRATFPAMMSMIKDQEMLDELRRQWVKAIAENEIYHSDQIEAGMRMARKHEKPFLPSPGEFISWCKSESANLYGLPSASDLYDLVMTFRGRRFQFAKPEEYPWKSNAEYWLVTAVSSKMSSGHLTVNEAHKVCEHEIKKLTKKIDNGFSIPEPVPQVQKNVIASSPEVAKQHIAKIRAMLKASH</sequence>